<dbReference type="Proteomes" id="UP001341135">
    <property type="component" value="Chromosome"/>
</dbReference>
<evidence type="ECO:0000313" key="2">
    <source>
        <dbReference type="Proteomes" id="UP001341135"/>
    </source>
</evidence>
<sequence length="215" mass="23199">MFASIPAAHTTGYEPLYEYIVEAYYALREEAEEASPFAEPRFRPWLDALEEEVEALAALEESLAASSTVFYAEPILAAAVLGLGLNRARLGRWPRSGLRRTPGQQTIIVERGGARKLLVVPQSLYVLAAAGLHAAGIDPPGKGVAVLPDPAVIRKRVMELRLPLSQLAAELVEIINKHARRAASVGPSEACVSEGFLAVEYTVHGPGEIVVKYVC</sequence>
<proteinExistence type="predicted"/>
<dbReference type="EMBL" id="AP028907">
    <property type="protein sequence ID" value="BES82652.1"/>
    <property type="molecule type" value="Genomic_DNA"/>
</dbReference>
<evidence type="ECO:0000313" key="1">
    <source>
        <dbReference type="EMBL" id="BES82652.1"/>
    </source>
</evidence>
<name>A0ABN6ZQX8_9CREN</name>
<protein>
    <submittedName>
        <fullName evidence="1">Uncharacterized protein</fullName>
    </submittedName>
</protein>
<accession>A0ABN6ZQX8</accession>
<gene>
    <name evidence="1" type="ORF">PABY_22190</name>
</gene>
<organism evidence="1 2">
    <name type="scientific">Pyrodictium abyssi</name>
    <dbReference type="NCBI Taxonomy" id="54256"/>
    <lineage>
        <taxon>Archaea</taxon>
        <taxon>Thermoproteota</taxon>
        <taxon>Thermoprotei</taxon>
        <taxon>Desulfurococcales</taxon>
        <taxon>Pyrodictiaceae</taxon>
        <taxon>Pyrodictium</taxon>
    </lineage>
</organism>
<keyword evidence="2" id="KW-1185">Reference proteome</keyword>
<reference evidence="1 2" key="1">
    <citation type="submission" date="2023-09" db="EMBL/GenBank/DDBJ databases">
        <title>Pyrofollis japonicus gen. nov. sp. nov., a novel member of the family Pyrodictiaceae isolated from the Iheya North hydrothermal field.</title>
        <authorList>
            <person name="Miyazaki U."/>
            <person name="Sanari M."/>
            <person name="Tame A."/>
            <person name="Kitajima M."/>
            <person name="Okamoto A."/>
            <person name="Sawayama S."/>
            <person name="Miyazaki J."/>
            <person name="Takai K."/>
            <person name="Nakagawa S."/>
        </authorList>
    </citation>
    <scope>NUCLEOTIDE SEQUENCE [LARGE SCALE GENOMIC DNA]</scope>
    <source>
        <strain evidence="1 2">AV2</strain>
    </source>
</reference>